<gene>
    <name evidence="9" type="ORF">TELCIR_13036</name>
</gene>
<dbReference type="InterPro" id="IPR008632">
    <property type="entry name" value="Gp-FAR-1"/>
</dbReference>
<dbReference type="OrthoDB" id="5808308at2759"/>
<keyword evidence="7" id="KW-0446">Lipid-binding</keyword>
<proteinExistence type="inferred from homology"/>
<evidence type="ECO:0000256" key="5">
    <source>
        <dbReference type="ARBA" id="ARBA00022729"/>
    </source>
</evidence>
<dbReference type="GO" id="GO:0008289">
    <property type="term" value="F:lipid binding"/>
    <property type="evidence" value="ECO:0007669"/>
    <property type="project" value="UniProtKB-KW"/>
</dbReference>
<reference evidence="9 10" key="1">
    <citation type="submission" date="2015-09" db="EMBL/GenBank/DDBJ databases">
        <title>Draft genome of the parasitic nematode Teladorsagia circumcincta isolate WARC Sus (inbred).</title>
        <authorList>
            <person name="Mitreva M."/>
        </authorList>
    </citation>
    <scope>NUCLEOTIDE SEQUENCE [LARGE SCALE GENOMIC DNA]</scope>
    <source>
        <strain evidence="9 10">S</strain>
    </source>
</reference>
<protein>
    <recommendedName>
        <fullName evidence="3">Fatty-acid and retinol-binding protein 1</fullName>
    </recommendedName>
</protein>
<name>A0A2G9U4Z4_TELCI</name>
<evidence type="ECO:0000313" key="9">
    <source>
        <dbReference type="EMBL" id="PIO65303.1"/>
    </source>
</evidence>
<dbReference type="Pfam" id="PF05823">
    <property type="entry name" value="Gp-FAR-1"/>
    <property type="match status" value="1"/>
</dbReference>
<dbReference type="PANTHER" id="PTHR31418:SF7">
    <property type="entry name" value="FATTY-ACID AND RETINOL-BINDING PROTEIN 1"/>
    <property type="match status" value="1"/>
</dbReference>
<dbReference type="Proteomes" id="UP000230423">
    <property type="component" value="Unassembled WGS sequence"/>
</dbReference>
<evidence type="ECO:0000256" key="2">
    <source>
        <dbReference type="ARBA" id="ARBA00006648"/>
    </source>
</evidence>
<evidence type="ECO:0000256" key="6">
    <source>
        <dbReference type="ARBA" id="ARBA00023054"/>
    </source>
</evidence>
<evidence type="ECO:0000256" key="8">
    <source>
        <dbReference type="SAM" id="SignalP"/>
    </source>
</evidence>
<comment type="subcellular location">
    <subcellularLocation>
        <location evidence="1">Secreted</location>
    </subcellularLocation>
</comment>
<evidence type="ECO:0000256" key="4">
    <source>
        <dbReference type="ARBA" id="ARBA00022525"/>
    </source>
</evidence>
<dbReference type="GO" id="GO:0005576">
    <property type="term" value="C:extracellular region"/>
    <property type="evidence" value="ECO:0007669"/>
    <property type="project" value="UniProtKB-SubCell"/>
</dbReference>
<keyword evidence="6" id="KW-0175">Coiled coil</keyword>
<keyword evidence="10" id="KW-1185">Reference proteome</keyword>
<dbReference type="EMBL" id="KZ349116">
    <property type="protein sequence ID" value="PIO65303.1"/>
    <property type="molecule type" value="Genomic_DNA"/>
</dbReference>
<evidence type="ECO:0000256" key="3">
    <source>
        <dbReference type="ARBA" id="ARBA00017453"/>
    </source>
</evidence>
<keyword evidence="5 8" id="KW-0732">Signal</keyword>
<organism evidence="9 10">
    <name type="scientific">Teladorsagia circumcincta</name>
    <name type="common">Brown stomach worm</name>
    <name type="synonym">Ostertagia circumcincta</name>
    <dbReference type="NCBI Taxonomy" id="45464"/>
    <lineage>
        <taxon>Eukaryota</taxon>
        <taxon>Metazoa</taxon>
        <taxon>Ecdysozoa</taxon>
        <taxon>Nematoda</taxon>
        <taxon>Chromadorea</taxon>
        <taxon>Rhabditida</taxon>
        <taxon>Rhabditina</taxon>
        <taxon>Rhabditomorpha</taxon>
        <taxon>Strongyloidea</taxon>
        <taxon>Trichostrongylidae</taxon>
        <taxon>Teladorsagia</taxon>
    </lineage>
</organism>
<evidence type="ECO:0000256" key="1">
    <source>
        <dbReference type="ARBA" id="ARBA00004613"/>
    </source>
</evidence>
<evidence type="ECO:0000313" key="10">
    <source>
        <dbReference type="Proteomes" id="UP000230423"/>
    </source>
</evidence>
<evidence type="ECO:0000256" key="7">
    <source>
        <dbReference type="ARBA" id="ARBA00023121"/>
    </source>
</evidence>
<comment type="similarity">
    <text evidence="2">Belongs to the fatty-acid and retinol-binding protein (FARBP) family.</text>
</comment>
<feature type="chain" id="PRO_5013654924" description="Fatty-acid and retinol-binding protein 1" evidence="8">
    <location>
        <begin position="19"/>
        <end position="195"/>
    </location>
</feature>
<dbReference type="PANTHER" id="PTHR31418">
    <property type="entry name" value="FATTY-ACID AND RETINOL-BINDING PROTEIN 1"/>
    <property type="match status" value="1"/>
</dbReference>
<dbReference type="AlphaFoldDB" id="A0A2G9U4Z4"/>
<dbReference type="Gene3D" id="1.20.120.1100">
    <property type="match status" value="1"/>
</dbReference>
<keyword evidence="4" id="KW-0964">Secreted</keyword>
<feature type="signal peptide" evidence="8">
    <location>
        <begin position="1"/>
        <end position="18"/>
    </location>
</feature>
<accession>A0A2G9U4Z4</accession>
<sequence length="195" mass="21932">MVRALAVIACLGIASVASFTFEDVPPEFRVIRLELLPDEVKNFVKGLSESDKAILKEVAHKYDEQHKSDEAAIAAIKAKSPELGARVENIHNTLQQKIEALNPEARDFAKEMYALTRKLHLESVASRKPSVVEITELTQKAIDRYKALPKSAQDELKKQFPALVHGFTSRFRQEIPQNGSENVDQQLADDFFCEK</sequence>